<feature type="chain" id="PRO_5032701427" description="Peptidase M10 metallopeptidase domain-containing protein" evidence="1">
    <location>
        <begin position="30"/>
        <end position="222"/>
    </location>
</feature>
<proteinExistence type="predicted"/>
<feature type="signal peptide" evidence="1">
    <location>
        <begin position="1"/>
        <end position="29"/>
    </location>
</feature>
<dbReference type="Gene3D" id="3.40.390.10">
    <property type="entry name" value="Collagenase (Catalytic Domain)"/>
    <property type="match status" value="1"/>
</dbReference>
<reference evidence="2 3" key="1">
    <citation type="submission" date="2019-12" db="EMBL/GenBank/DDBJ databases">
        <title>Sequence classification of anaerobic respiratory reductive dehalogenases: First we see many, then we see few.</title>
        <authorList>
            <person name="Molenda O."/>
            <person name="Puentes Jacome L.A."/>
            <person name="Cao X."/>
            <person name="Nesbo C.L."/>
            <person name="Tang S."/>
            <person name="Morson N."/>
            <person name="Patron J."/>
            <person name="Lomheim L."/>
            <person name="Wishart D.S."/>
            <person name="Edwards E.A."/>
        </authorList>
    </citation>
    <scope>NUCLEOTIDE SEQUENCE [LARGE SCALE GENOMIC DNA]</scope>
    <source>
        <strain evidence="2 3">12DCA</strain>
    </source>
</reference>
<keyword evidence="1" id="KW-0732">Signal</keyword>
<dbReference type="InterPro" id="IPR024079">
    <property type="entry name" value="MetalloPept_cat_dom_sf"/>
</dbReference>
<evidence type="ECO:0008006" key="4">
    <source>
        <dbReference type="Google" id="ProtNLM"/>
    </source>
</evidence>
<dbReference type="EMBL" id="CP046996">
    <property type="protein sequence ID" value="QGZ99578.1"/>
    <property type="molecule type" value="Genomic_DNA"/>
</dbReference>
<dbReference type="SUPFAM" id="SSF55486">
    <property type="entry name" value="Metalloproteases ('zincins'), catalytic domain"/>
    <property type="match status" value="1"/>
</dbReference>
<protein>
    <recommendedName>
        <fullName evidence="4">Peptidase M10 metallopeptidase domain-containing protein</fullName>
    </recommendedName>
</protein>
<dbReference type="AlphaFoldDB" id="A0A857DGA8"/>
<dbReference type="RefSeq" id="WP_025205169.1">
    <property type="nucleotide sequence ID" value="NZ_CP046996.1"/>
</dbReference>
<dbReference type="GO" id="GO:0008237">
    <property type="term" value="F:metallopeptidase activity"/>
    <property type="evidence" value="ECO:0007669"/>
    <property type="project" value="InterPro"/>
</dbReference>
<evidence type="ECO:0000313" key="3">
    <source>
        <dbReference type="Proteomes" id="UP000430508"/>
    </source>
</evidence>
<accession>A0A857DGA8</accession>
<sequence>MKFNVLKKSIVSFLAIGVIFLQVAAPVSAEVVVSGAKWTNTVTVSGVKYLNTPVNTTYLATNWQTPGSTAVSNWTNYSGSYVKASVQNNSTSKVDCASKVSGTWYSWAPANAYAITNIQDSSGVWAYNFNTGASNSLGTSFVYAQIYTNPMYDSNSDLSQTSKTYVLTHEIGHTQNLGHTQSQTTASVMRTGYASYSWANYDRPQDYDRAVLVALYQTYLGR</sequence>
<name>A0A857DGA8_9FIRM</name>
<evidence type="ECO:0000256" key="1">
    <source>
        <dbReference type="SAM" id="SignalP"/>
    </source>
</evidence>
<evidence type="ECO:0000313" key="2">
    <source>
        <dbReference type="EMBL" id="QGZ99578.1"/>
    </source>
</evidence>
<organism evidence="2 3">
    <name type="scientific">Dehalobacter restrictus</name>
    <dbReference type="NCBI Taxonomy" id="55583"/>
    <lineage>
        <taxon>Bacteria</taxon>
        <taxon>Bacillati</taxon>
        <taxon>Bacillota</taxon>
        <taxon>Clostridia</taxon>
        <taxon>Eubacteriales</taxon>
        <taxon>Desulfitobacteriaceae</taxon>
        <taxon>Dehalobacter</taxon>
    </lineage>
</organism>
<dbReference type="Proteomes" id="UP000430508">
    <property type="component" value="Chromosome"/>
</dbReference>
<gene>
    <name evidence="2" type="ORF">GQ588_02385</name>
</gene>